<dbReference type="OMA" id="AQMPILN"/>
<dbReference type="KEGG" id="ghi:107894390"/>
<protein>
    <submittedName>
        <fullName evidence="3">Trigger factor</fullName>
    </submittedName>
</protein>
<evidence type="ECO:0000313" key="3">
    <source>
        <dbReference type="RefSeq" id="XP_016675156.1"/>
    </source>
</evidence>
<evidence type="ECO:0000256" key="1">
    <source>
        <dbReference type="SAM" id="MobiDB-lite"/>
    </source>
</evidence>
<proteinExistence type="predicted"/>
<feature type="region of interest" description="Disordered" evidence="1">
    <location>
        <begin position="99"/>
        <end position="155"/>
    </location>
</feature>
<sequence>MATIAAAVRRNLLKNSKSLPQILRGQIIGRSNVTANLNNLAKDHQVVGSLLVSNQKVHAQMPILNFPEMGSVFGSSGWQSLVGKSVSHGMDGLVFEARGKGVVQDDDDMDNEFDDDDDDEFDDDFEGEFVDDEFDDGDEDADDDDDDGGKYKDKI</sequence>
<keyword evidence="2" id="KW-1185">Reference proteome</keyword>
<dbReference type="OrthoDB" id="998533at2759"/>
<evidence type="ECO:0000313" key="2">
    <source>
        <dbReference type="Proteomes" id="UP000818029"/>
    </source>
</evidence>
<dbReference type="Proteomes" id="UP000818029">
    <property type="component" value="Chromosome A13"/>
</dbReference>
<dbReference type="RefSeq" id="XP_016675156.1">
    <property type="nucleotide sequence ID" value="XM_016819667.1"/>
</dbReference>
<reference evidence="3" key="2">
    <citation type="submission" date="2025-08" db="UniProtKB">
        <authorList>
            <consortium name="RefSeq"/>
        </authorList>
    </citation>
    <scope>IDENTIFICATION</scope>
</reference>
<organism evidence="2 3">
    <name type="scientific">Gossypium hirsutum</name>
    <name type="common">Upland cotton</name>
    <name type="synonym">Gossypium mexicanum</name>
    <dbReference type="NCBI Taxonomy" id="3635"/>
    <lineage>
        <taxon>Eukaryota</taxon>
        <taxon>Viridiplantae</taxon>
        <taxon>Streptophyta</taxon>
        <taxon>Embryophyta</taxon>
        <taxon>Tracheophyta</taxon>
        <taxon>Spermatophyta</taxon>
        <taxon>Magnoliopsida</taxon>
        <taxon>eudicotyledons</taxon>
        <taxon>Gunneridae</taxon>
        <taxon>Pentapetalae</taxon>
        <taxon>rosids</taxon>
        <taxon>malvids</taxon>
        <taxon>Malvales</taxon>
        <taxon>Malvaceae</taxon>
        <taxon>Malvoideae</taxon>
        <taxon>Gossypium</taxon>
    </lineage>
</organism>
<gene>
    <name evidence="3" type="primary">LOC107894390</name>
</gene>
<dbReference type="GeneID" id="107894390"/>
<dbReference type="AlphaFoldDB" id="A0A1U8IAA3"/>
<dbReference type="PaxDb" id="3635-A0A1U8IAA3"/>
<accession>A0A1U8IAA3</accession>
<name>A0A1U8IAA3_GOSHI</name>
<feature type="compositionally biased region" description="Acidic residues" evidence="1">
    <location>
        <begin position="104"/>
        <end position="147"/>
    </location>
</feature>
<reference evidence="2" key="1">
    <citation type="journal article" date="2020" name="Nat. Genet.">
        <title>Genomic diversifications of five Gossypium allopolyploid species and their impact on cotton improvement.</title>
        <authorList>
            <person name="Chen Z.J."/>
            <person name="Sreedasyam A."/>
            <person name="Ando A."/>
            <person name="Song Q."/>
            <person name="De Santiago L.M."/>
            <person name="Hulse-Kemp A.M."/>
            <person name="Ding M."/>
            <person name="Ye W."/>
            <person name="Kirkbride R.C."/>
            <person name="Jenkins J."/>
            <person name="Plott C."/>
            <person name="Lovell J."/>
            <person name="Lin Y.M."/>
            <person name="Vaughn R."/>
            <person name="Liu B."/>
            <person name="Simpson S."/>
            <person name="Scheffler B.E."/>
            <person name="Wen L."/>
            <person name="Saski C.A."/>
            <person name="Grover C.E."/>
            <person name="Hu G."/>
            <person name="Conover J.L."/>
            <person name="Carlson J.W."/>
            <person name="Shu S."/>
            <person name="Boston L.B."/>
            <person name="Williams M."/>
            <person name="Peterson D.G."/>
            <person name="McGee K."/>
            <person name="Jones D.C."/>
            <person name="Wendel J.F."/>
            <person name="Stelly D.M."/>
            <person name="Grimwood J."/>
            <person name="Schmutz J."/>
        </authorList>
    </citation>
    <scope>NUCLEOTIDE SEQUENCE [LARGE SCALE GENOMIC DNA]</scope>
    <source>
        <strain evidence="2">cv. TM-1</strain>
    </source>
</reference>